<gene>
    <name evidence="1" type="ORF">M9H77_34651</name>
</gene>
<evidence type="ECO:0000313" key="1">
    <source>
        <dbReference type="EMBL" id="KAI5648646.1"/>
    </source>
</evidence>
<evidence type="ECO:0000313" key="2">
    <source>
        <dbReference type="Proteomes" id="UP001060085"/>
    </source>
</evidence>
<proteinExistence type="predicted"/>
<dbReference type="Proteomes" id="UP001060085">
    <property type="component" value="Linkage Group LG08"/>
</dbReference>
<sequence>MFKILAANFLTLFFSSSSKERTGNLAQGSLIWSCVIWKGDKNNPYGRCYGNLKNLRGAHYSCGSWHSIANKNLLWIKTD</sequence>
<accession>A0ACB9ZN01</accession>
<dbReference type="EMBL" id="CM044708">
    <property type="protein sequence ID" value="KAI5648646.1"/>
    <property type="molecule type" value="Genomic_DNA"/>
</dbReference>
<organism evidence="1 2">
    <name type="scientific">Catharanthus roseus</name>
    <name type="common">Madagascar periwinkle</name>
    <name type="synonym">Vinca rosea</name>
    <dbReference type="NCBI Taxonomy" id="4058"/>
    <lineage>
        <taxon>Eukaryota</taxon>
        <taxon>Viridiplantae</taxon>
        <taxon>Streptophyta</taxon>
        <taxon>Embryophyta</taxon>
        <taxon>Tracheophyta</taxon>
        <taxon>Spermatophyta</taxon>
        <taxon>Magnoliopsida</taxon>
        <taxon>eudicotyledons</taxon>
        <taxon>Gunneridae</taxon>
        <taxon>Pentapetalae</taxon>
        <taxon>asterids</taxon>
        <taxon>lamiids</taxon>
        <taxon>Gentianales</taxon>
        <taxon>Apocynaceae</taxon>
        <taxon>Rauvolfioideae</taxon>
        <taxon>Vinceae</taxon>
        <taxon>Catharanthinae</taxon>
        <taxon>Catharanthus</taxon>
    </lineage>
</organism>
<reference evidence="2" key="1">
    <citation type="journal article" date="2023" name="Nat. Plants">
        <title>Single-cell RNA sequencing provides a high-resolution roadmap for understanding the multicellular compartmentation of specialized metabolism.</title>
        <authorList>
            <person name="Sun S."/>
            <person name="Shen X."/>
            <person name="Li Y."/>
            <person name="Li Y."/>
            <person name="Wang S."/>
            <person name="Li R."/>
            <person name="Zhang H."/>
            <person name="Shen G."/>
            <person name="Guo B."/>
            <person name="Wei J."/>
            <person name="Xu J."/>
            <person name="St-Pierre B."/>
            <person name="Chen S."/>
            <person name="Sun C."/>
        </authorList>
    </citation>
    <scope>NUCLEOTIDE SEQUENCE [LARGE SCALE GENOMIC DNA]</scope>
</reference>
<keyword evidence="2" id="KW-1185">Reference proteome</keyword>
<comment type="caution">
    <text evidence="1">The sequence shown here is derived from an EMBL/GenBank/DDBJ whole genome shotgun (WGS) entry which is preliminary data.</text>
</comment>
<protein>
    <submittedName>
        <fullName evidence="1">Uncharacterized protein</fullName>
    </submittedName>
</protein>
<name>A0ACB9ZN01_CATRO</name>